<dbReference type="EMBL" id="CP095749">
    <property type="protein sequence ID" value="WEB45178.1"/>
    <property type="molecule type" value="Genomic_DNA"/>
</dbReference>
<organism evidence="1 2">
    <name type="scientific">Streptomyces yunnanensis</name>
    <dbReference type="NCBI Taxonomy" id="156453"/>
    <lineage>
        <taxon>Bacteria</taxon>
        <taxon>Bacillati</taxon>
        <taxon>Actinomycetota</taxon>
        <taxon>Actinomycetes</taxon>
        <taxon>Kitasatosporales</taxon>
        <taxon>Streptomycetaceae</taxon>
        <taxon>Streptomyces</taxon>
    </lineage>
</organism>
<dbReference type="Proteomes" id="UP001218629">
    <property type="component" value="Chromosome"/>
</dbReference>
<reference evidence="1 2" key="1">
    <citation type="submission" date="2022-03" db="EMBL/GenBank/DDBJ databases">
        <title>Streptomyces yunnanensis P86,complete genome.</title>
        <authorList>
            <person name="Chen S."/>
            <person name="Zhang Q."/>
        </authorList>
    </citation>
    <scope>NUCLEOTIDE SEQUENCE [LARGE SCALE GENOMIC DNA]</scope>
    <source>
        <strain evidence="1 2">P86</strain>
    </source>
</reference>
<sequence length="68" mass="7277">MVQSSEVGVSEFVEALLERVRKARADLVAARKADDVYAVTVALGELDDAERLAREHGFDTEAAGADEG</sequence>
<name>A0ABY8AJL4_9ACTN</name>
<keyword evidence="2" id="KW-1185">Reference proteome</keyword>
<accession>A0ABY8AJL4</accession>
<evidence type="ECO:0000313" key="1">
    <source>
        <dbReference type="EMBL" id="WEB45178.1"/>
    </source>
</evidence>
<dbReference type="RefSeq" id="WP_275311396.1">
    <property type="nucleotide sequence ID" value="NZ_CP095749.1"/>
</dbReference>
<evidence type="ECO:0000313" key="2">
    <source>
        <dbReference type="Proteomes" id="UP001218629"/>
    </source>
</evidence>
<gene>
    <name evidence="1" type="ORF">MOV08_41740</name>
</gene>
<protein>
    <submittedName>
        <fullName evidence="1">Uncharacterized protein</fullName>
    </submittedName>
</protein>
<proteinExistence type="predicted"/>